<reference evidence="4 5" key="1">
    <citation type="journal article" date="2013" name="ISME J.">
        <title>A metabolic model for members of the genus Tetrasphaera involved in enhanced biological phosphorus removal.</title>
        <authorList>
            <person name="Kristiansen R."/>
            <person name="Nguyen H.T.T."/>
            <person name="Saunders A.M."/>
            <person name="Nielsen J.L."/>
            <person name="Wimmer R."/>
            <person name="Le V.Q."/>
            <person name="McIlroy S.J."/>
            <person name="Petrovski S."/>
            <person name="Seviour R.J."/>
            <person name="Calteau A."/>
            <person name="Nielsen K.L."/>
            <person name="Nielsen P.H."/>
        </authorList>
    </citation>
    <scope>NUCLEOTIDE SEQUENCE [LARGE SCALE GENOMIC DNA]</scope>
    <source>
        <strain evidence="4 5">Ben 74</strain>
    </source>
</reference>
<evidence type="ECO:0000313" key="4">
    <source>
        <dbReference type="EMBL" id="CCI53819.1"/>
    </source>
</evidence>
<dbReference type="AlphaFoldDB" id="A0A077MAZ3"/>
<dbReference type="SUPFAM" id="SSF53613">
    <property type="entry name" value="Ribokinase-like"/>
    <property type="match status" value="1"/>
</dbReference>
<comment type="caution">
    <text evidence="4">The sequence shown here is derived from an EMBL/GenBank/DDBJ whole genome shotgun (WGS) entry which is preliminary data.</text>
</comment>
<name>A0A077MAZ3_9MICO</name>
<accession>A0A077MAZ3</accession>
<evidence type="ECO:0000259" key="3">
    <source>
        <dbReference type="Pfam" id="PF00294"/>
    </source>
</evidence>
<dbReference type="CDD" id="cd01941">
    <property type="entry name" value="YeiC_kinase_like"/>
    <property type="match status" value="1"/>
</dbReference>
<keyword evidence="5" id="KW-1185">Reference proteome</keyword>
<dbReference type="InterPro" id="IPR011611">
    <property type="entry name" value="PfkB_dom"/>
</dbReference>
<dbReference type="InterPro" id="IPR002173">
    <property type="entry name" value="Carboh/pur_kinase_PfkB_CS"/>
</dbReference>
<dbReference type="PROSITE" id="PS00583">
    <property type="entry name" value="PFKB_KINASES_1"/>
    <property type="match status" value="1"/>
</dbReference>
<organism evidence="4 5">
    <name type="scientific">Nostocoides jenkinsii Ben 74</name>
    <dbReference type="NCBI Taxonomy" id="1193518"/>
    <lineage>
        <taxon>Bacteria</taxon>
        <taxon>Bacillati</taxon>
        <taxon>Actinomycetota</taxon>
        <taxon>Actinomycetes</taxon>
        <taxon>Micrococcales</taxon>
        <taxon>Intrasporangiaceae</taxon>
        <taxon>Nostocoides</taxon>
    </lineage>
</organism>
<dbReference type="EMBL" id="CAJC01000160">
    <property type="protein sequence ID" value="CCI53819.1"/>
    <property type="molecule type" value="Genomic_DNA"/>
</dbReference>
<dbReference type="Proteomes" id="UP000035720">
    <property type="component" value="Unassembled WGS sequence"/>
</dbReference>
<feature type="domain" description="Carbohydrate kinase PfkB" evidence="3">
    <location>
        <begin position="4"/>
        <end position="296"/>
    </location>
</feature>
<dbReference type="Pfam" id="PF00294">
    <property type="entry name" value="PfkB"/>
    <property type="match status" value="1"/>
</dbReference>
<gene>
    <name evidence="4" type="ORF">BN13_490009</name>
</gene>
<evidence type="ECO:0000256" key="1">
    <source>
        <dbReference type="ARBA" id="ARBA00022679"/>
    </source>
</evidence>
<keyword evidence="1" id="KW-0808">Transferase</keyword>
<dbReference type="GO" id="GO:0016301">
    <property type="term" value="F:kinase activity"/>
    <property type="evidence" value="ECO:0007669"/>
    <property type="project" value="UniProtKB-KW"/>
</dbReference>
<evidence type="ECO:0000313" key="5">
    <source>
        <dbReference type="Proteomes" id="UP000035720"/>
    </source>
</evidence>
<dbReference type="RefSeq" id="WP_048546206.1">
    <property type="nucleotide sequence ID" value="NZ_HF571038.1"/>
</dbReference>
<dbReference type="Gene3D" id="3.40.1190.20">
    <property type="match status" value="1"/>
</dbReference>
<dbReference type="InterPro" id="IPR029056">
    <property type="entry name" value="Ribokinase-like"/>
</dbReference>
<keyword evidence="2 4" id="KW-0418">Kinase</keyword>
<sequence>MSDRVFVLGGANLDLVARSTGPLVEGSSNPGHLAERPGGVARNIAENLARLGDTVQLVAAIGDDLAARVLLDNAAECGIGLDYVVRSPHPTGRYAALHAHDGELALAINDMNATESLTAADVAPALAQLTAEDLVFVDANVPPEVVTAVAEASAAVGARLVADPVSVAKGPRMWAALHPRPWLLAPNLGELQALTGRALTIQDVPAVAAMLIEDGVTHVWVKLGSSGSILVSAAEGGAHPDAVSFTAPTVKVVDVTGAGDALLAGFLHAYGEGAKVAEAAVYGHVVSALAVSSDHTVRPDLSPALVETAAKG</sequence>
<dbReference type="PROSITE" id="PS00584">
    <property type="entry name" value="PFKB_KINASES_2"/>
    <property type="match status" value="1"/>
</dbReference>
<evidence type="ECO:0000256" key="2">
    <source>
        <dbReference type="ARBA" id="ARBA00022777"/>
    </source>
</evidence>
<dbReference type="STRING" id="1193518.BN13_490009"/>
<proteinExistence type="predicted"/>
<dbReference type="PANTHER" id="PTHR10584">
    <property type="entry name" value="SUGAR KINASE"/>
    <property type="match status" value="1"/>
</dbReference>
<dbReference type="PANTHER" id="PTHR10584:SF166">
    <property type="entry name" value="RIBOKINASE"/>
    <property type="match status" value="1"/>
</dbReference>
<protein>
    <submittedName>
        <fullName evidence="4">Carbohydrate kinase, PfkB family protein</fullName>
    </submittedName>
</protein>